<reference evidence="2" key="1">
    <citation type="journal article" date="2020" name="Stud. Mycol.">
        <title>101 Dothideomycetes genomes: a test case for predicting lifestyles and emergence of pathogens.</title>
        <authorList>
            <person name="Haridas S."/>
            <person name="Albert R."/>
            <person name="Binder M."/>
            <person name="Bloem J."/>
            <person name="Labutti K."/>
            <person name="Salamov A."/>
            <person name="Andreopoulos B."/>
            <person name="Baker S."/>
            <person name="Barry K."/>
            <person name="Bills G."/>
            <person name="Bluhm B."/>
            <person name="Cannon C."/>
            <person name="Castanera R."/>
            <person name="Culley D."/>
            <person name="Daum C."/>
            <person name="Ezra D."/>
            <person name="Gonzalez J."/>
            <person name="Henrissat B."/>
            <person name="Kuo A."/>
            <person name="Liang C."/>
            <person name="Lipzen A."/>
            <person name="Lutzoni F."/>
            <person name="Magnuson J."/>
            <person name="Mondo S."/>
            <person name="Nolan M."/>
            <person name="Ohm R."/>
            <person name="Pangilinan J."/>
            <person name="Park H.-J."/>
            <person name="Ramirez L."/>
            <person name="Alfaro M."/>
            <person name="Sun H."/>
            <person name="Tritt A."/>
            <person name="Yoshinaga Y."/>
            <person name="Zwiers L.-H."/>
            <person name="Turgeon B."/>
            <person name="Goodwin S."/>
            <person name="Spatafora J."/>
            <person name="Crous P."/>
            <person name="Grigoriev I."/>
        </authorList>
    </citation>
    <scope>NUCLEOTIDE SEQUENCE</scope>
    <source>
        <strain evidence="2">CBS 207.26</strain>
    </source>
</reference>
<feature type="transmembrane region" description="Helical" evidence="1">
    <location>
        <begin position="24"/>
        <end position="46"/>
    </location>
</feature>
<keyword evidence="1" id="KW-0812">Transmembrane</keyword>
<protein>
    <submittedName>
        <fullName evidence="2">Uncharacterized protein</fullName>
    </submittedName>
</protein>
<keyword evidence="3" id="KW-1185">Reference proteome</keyword>
<evidence type="ECO:0000313" key="3">
    <source>
        <dbReference type="Proteomes" id="UP000800200"/>
    </source>
</evidence>
<gene>
    <name evidence="2" type="ORF">K469DRAFT_84664</name>
</gene>
<name>A0A6A6EET7_9PEZI</name>
<organism evidence="2 3">
    <name type="scientific">Zopfia rhizophila CBS 207.26</name>
    <dbReference type="NCBI Taxonomy" id="1314779"/>
    <lineage>
        <taxon>Eukaryota</taxon>
        <taxon>Fungi</taxon>
        <taxon>Dikarya</taxon>
        <taxon>Ascomycota</taxon>
        <taxon>Pezizomycotina</taxon>
        <taxon>Dothideomycetes</taxon>
        <taxon>Dothideomycetes incertae sedis</taxon>
        <taxon>Zopfiaceae</taxon>
        <taxon>Zopfia</taxon>
    </lineage>
</organism>
<sequence length="257" mass="28616">MGFNEKSKPTKRRWYNRGLGRAAIYFWAFLITAGLVIVIAFGVTAYRKYDSYMDKVKAPGAAIESAVKKLSDNLKNDAADAAKKVVDVKNEAKIVANETVSTLEVKIQKPLEKLKVNWPSRVRRDYVDAYDELRSKAFNVCSCEYDDGISGHTELSDTVDGFCWVINDNNIPKGPIRLRFCVIATSLSATTTFAPRFPARGMKVINRDVHYLIAAANLSLYMKDPDHALISPIVMLRTVQTLDPITTTITVGMAGRT</sequence>
<dbReference type="EMBL" id="ML994623">
    <property type="protein sequence ID" value="KAF2188660.1"/>
    <property type="molecule type" value="Genomic_DNA"/>
</dbReference>
<keyword evidence="1" id="KW-0472">Membrane</keyword>
<proteinExistence type="predicted"/>
<evidence type="ECO:0000256" key="1">
    <source>
        <dbReference type="SAM" id="Phobius"/>
    </source>
</evidence>
<accession>A0A6A6EET7</accession>
<dbReference type="AlphaFoldDB" id="A0A6A6EET7"/>
<keyword evidence="1" id="KW-1133">Transmembrane helix</keyword>
<dbReference type="Proteomes" id="UP000800200">
    <property type="component" value="Unassembled WGS sequence"/>
</dbReference>
<evidence type="ECO:0000313" key="2">
    <source>
        <dbReference type="EMBL" id="KAF2188660.1"/>
    </source>
</evidence>